<dbReference type="PROSITE" id="PS00107">
    <property type="entry name" value="PROTEIN_KINASE_ATP"/>
    <property type="match status" value="1"/>
</dbReference>
<dbReference type="AlphaFoldDB" id="A0A397W867"/>
<dbReference type="GO" id="GO:0004672">
    <property type="term" value="F:protein kinase activity"/>
    <property type="evidence" value="ECO:0007669"/>
    <property type="project" value="InterPro"/>
</dbReference>
<keyword evidence="1" id="KW-0067">ATP-binding</keyword>
<dbReference type="InterPro" id="IPR017441">
    <property type="entry name" value="Protein_kinase_ATP_BS"/>
</dbReference>
<dbReference type="EMBL" id="QKWP01000036">
    <property type="protein sequence ID" value="RIB29519.1"/>
    <property type="molecule type" value="Genomic_DNA"/>
</dbReference>
<feature type="binding site" evidence="1">
    <location>
        <position position="51"/>
    </location>
    <ligand>
        <name>ATP</name>
        <dbReference type="ChEBI" id="CHEBI:30616"/>
    </ligand>
</feature>
<proteinExistence type="predicted"/>
<evidence type="ECO:0000256" key="1">
    <source>
        <dbReference type="PROSITE-ProRule" id="PRU10141"/>
    </source>
</evidence>
<keyword evidence="4" id="KW-1185">Reference proteome</keyword>
<dbReference type="Gene3D" id="3.30.200.20">
    <property type="entry name" value="Phosphorylase Kinase, domain 1"/>
    <property type="match status" value="1"/>
</dbReference>
<dbReference type="OrthoDB" id="2427446at2759"/>
<accession>A0A397W867</accession>
<dbReference type="Pfam" id="PF07714">
    <property type="entry name" value="PK_Tyr_Ser-Thr"/>
    <property type="match status" value="1"/>
</dbReference>
<feature type="domain" description="Protein kinase" evidence="2">
    <location>
        <begin position="22"/>
        <end position="90"/>
    </location>
</feature>
<organism evidence="3 4">
    <name type="scientific">Gigaspora rosea</name>
    <dbReference type="NCBI Taxonomy" id="44941"/>
    <lineage>
        <taxon>Eukaryota</taxon>
        <taxon>Fungi</taxon>
        <taxon>Fungi incertae sedis</taxon>
        <taxon>Mucoromycota</taxon>
        <taxon>Glomeromycotina</taxon>
        <taxon>Glomeromycetes</taxon>
        <taxon>Diversisporales</taxon>
        <taxon>Gigasporaceae</taxon>
        <taxon>Gigaspora</taxon>
    </lineage>
</organism>
<reference evidence="3 4" key="1">
    <citation type="submission" date="2018-06" db="EMBL/GenBank/DDBJ databases">
        <title>Comparative genomics reveals the genomic features of Rhizophagus irregularis, R. cerebriforme, R. diaphanum and Gigaspora rosea, and their symbiotic lifestyle signature.</title>
        <authorList>
            <person name="Morin E."/>
            <person name="San Clemente H."/>
            <person name="Chen E.C.H."/>
            <person name="De La Providencia I."/>
            <person name="Hainaut M."/>
            <person name="Kuo A."/>
            <person name="Kohler A."/>
            <person name="Murat C."/>
            <person name="Tang N."/>
            <person name="Roy S."/>
            <person name="Loubradou J."/>
            <person name="Henrissat B."/>
            <person name="Grigoriev I.V."/>
            <person name="Corradi N."/>
            <person name="Roux C."/>
            <person name="Martin F.M."/>
        </authorList>
    </citation>
    <scope>NUCLEOTIDE SEQUENCE [LARGE SCALE GENOMIC DNA]</scope>
    <source>
        <strain evidence="3 4">DAOM 194757</strain>
    </source>
</reference>
<gene>
    <name evidence="3" type="ORF">C2G38_1100140</name>
</gene>
<dbReference type="Proteomes" id="UP000266673">
    <property type="component" value="Unassembled WGS sequence"/>
</dbReference>
<dbReference type="SUPFAM" id="SSF56112">
    <property type="entry name" value="Protein kinase-like (PK-like)"/>
    <property type="match status" value="1"/>
</dbReference>
<dbReference type="InterPro" id="IPR001245">
    <property type="entry name" value="Ser-Thr/Tyr_kinase_cat_dom"/>
</dbReference>
<protein>
    <recommendedName>
        <fullName evidence="2">Protein kinase domain-containing protein</fullName>
    </recommendedName>
</protein>
<dbReference type="GO" id="GO:0005524">
    <property type="term" value="F:ATP binding"/>
    <property type="evidence" value="ECO:0007669"/>
    <property type="project" value="UniProtKB-UniRule"/>
</dbReference>
<name>A0A397W867_9GLOM</name>
<dbReference type="STRING" id="44941.A0A397W867"/>
<evidence type="ECO:0000313" key="3">
    <source>
        <dbReference type="EMBL" id="RIB29519.1"/>
    </source>
</evidence>
<comment type="caution">
    <text evidence="3">The sequence shown here is derived from an EMBL/GenBank/DDBJ whole genome shotgun (WGS) entry which is preliminary data.</text>
</comment>
<sequence>MEWLKDAIIRGDIKSYNCTEFSAPKQMIGKGGFGVVYKSEWNNRGLTIALKKLNKIPSNEEETIKGFVKKLKHLQRVYKHQHVIEFYGVT</sequence>
<evidence type="ECO:0000313" key="4">
    <source>
        <dbReference type="Proteomes" id="UP000266673"/>
    </source>
</evidence>
<keyword evidence="1" id="KW-0547">Nucleotide-binding</keyword>
<dbReference type="PROSITE" id="PS50011">
    <property type="entry name" value="PROTEIN_KINASE_DOM"/>
    <property type="match status" value="1"/>
</dbReference>
<dbReference type="InterPro" id="IPR000719">
    <property type="entry name" value="Prot_kinase_dom"/>
</dbReference>
<dbReference type="InterPro" id="IPR011009">
    <property type="entry name" value="Kinase-like_dom_sf"/>
</dbReference>
<evidence type="ECO:0000259" key="2">
    <source>
        <dbReference type="PROSITE" id="PS50011"/>
    </source>
</evidence>